<dbReference type="EMBL" id="SDIL01000001">
    <property type="protein sequence ID" value="RXK42531.1"/>
    <property type="molecule type" value="Genomic_DNA"/>
</dbReference>
<evidence type="ECO:0000313" key="2">
    <source>
        <dbReference type="Proteomes" id="UP000289152"/>
    </source>
</evidence>
<keyword evidence="2" id="KW-1185">Reference proteome</keyword>
<accession>A0A4Q1BWI1</accession>
<protein>
    <recommendedName>
        <fullName evidence="3">Mediator of RNA polymerase II transcription subunit 9</fullName>
    </recommendedName>
</protein>
<gene>
    <name evidence="1" type="ORF">M231_00085</name>
</gene>
<name>A0A4Q1BWI1_TREME</name>
<proteinExistence type="predicted"/>
<sequence>MNHPQNIDDVPKVSGAFQSLIPIVNELISLVYAQSTGEQVRDAVITKARLLNTMLNDMKEAAMNIEGGDMPTSRARDMVDFLNAQAEIRSKIIQRFVETPMPTLDAIEEIPTSSLPSPASP</sequence>
<evidence type="ECO:0008006" key="3">
    <source>
        <dbReference type="Google" id="ProtNLM"/>
    </source>
</evidence>
<reference evidence="1 2" key="1">
    <citation type="submission" date="2016-06" db="EMBL/GenBank/DDBJ databases">
        <title>Evolution of pathogenesis and genome organization in the Tremellales.</title>
        <authorList>
            <person name="Cuomo C."/>
            <person name="Litvintseva A."/>
            <person name="Heitman J."/>
            <person name="Chen Y."/>
            <person name="Sun S."/>
            <person name="Springer D."/>
            <person name="Dromer F."/>
            <person name="Young S."/>
            <person name="Zeng Q."/>
            <person name="Chapman S."/>
            <person name="Gujja S."/>
            <person name="Saif S."/>
            <person name="Birren B."/>
        </authorList>
    </citation>
    <scope>NUCLEOTIDE SEQUENCE [LARGE SCALE GENOMIC DNA]</scope>
    <source>
        <strain evidence="1 2">ATCC 28783</strain>
    </source>
</reference>
<dbReference type="OrthoDB" id="2563275at2759"/>
<comment type="caution">
    <text evidence="1">The sequence shown here is derived from an EMBL/GenBank/DDBJ whole genome shotgun (WGS) entry which is preliminary data.</text>
</comment>
<dbReference type="Proteomes" id="UP000289152">
    <property type="component" value="Unassembled WGS sequence"/>
</dbReference>
<dbReference type="AlphaFoldDB" id="A0A4Q1BWI1"/>
<dbReference type="InParanoid" id="A0A4Q1BWI1"/>
<evidence type="ECO:0000313" key="1">
    <source>
        <dbReference type="EMBL" id="RXK42531.1"/>
    </source>
</evidence>
<organism evidence="1 2">
    <name type="scientific">Tremella mesenterica</name>
    <name type="common">Jelly fungus</name>
    <dbReference type="NCBI Taxonomy" id="5217"/>
    <lineage>
        <taxon>Eukaryota</taxon>
        <taxon>Fungi</taxon>
        <taxon>Dikarya</taxon>
        <taxon>Basidiomycota</taxon>
        <taxon>Agaricomycotina</taxon>
        <taxon>Tremellomycetes</taxon>
        <taxon>Tremellales</taxon>
        <taxon>Tremellaceae</taxon>
        <taxon>Tremella</taxon>
    </lineage>
</organism>